<keyword evidence="1" id="KW-0812">Transmembrane</keyword>
<comment type="caution">
    <text evidence="2">The sequence shown here is derived from an EMBL/GenBank/DDBJ whole genome shotgun (WGS) entry which is preliminary data.</text>
</comment>
<keyword evidence="1" id="KW-1133">Transmembrane helix</keyword>
<dbReference type="EMBL" id="LAZR01010360">
    <property type="protein sequence ID" value="KKM67375.1"/>
    <property type="molecule type" value="Genomic_DNA"/>
</dbReference>
<sequence>MKFHAPNILAGCHVKGNCGCAMTKVGAALDTEEPIDGFLKVTAAILVVCCILRYTAIYFWGID</sequence>
<gene>
    <name evidence="2" type="ORF">LCGC14_1471810</name>
</gene>
<name>A0A0F9LSN9_9ZZZZ</name>
<organism evidence="2">
    <name type="scientific">marine sediment metagenome</name>
    <dbReference type="NCBI Taxonomy" id="412755"/>
    <lineage>
        <taxon>unclassified sequences</taxon>
        <taxon>metagenomes</taxon>
        <taxon>ecological metagenomes</taxon>
    </lineage>
</organism>
<feature type="transmembrane region" description="Helical" evidence="1">
    <location>
        <begin position="38"/>
        <end position="60"/>
    </location>
</feature>
<reference evidence="2" key="1">
    <citation type="journal article" date="2015" name="Nature">
        <title>Complex archaea that bridge the gap between prokaryotes and eukaryotes.</title>
        <authorList>
            <person name="Spang A."/>
            <person name="Saw J.H."/>
            <person name="Jorgensen S.L."/>
            <person name="Zaremba-Niedzwiedzka K."/>
            <person name="Martijn J."/>
            <person name="Lind A.E."/>
            <person name="van Eijk R."/>
            <person name="Schleper C."/>
            <person name="Guy L."/>
            <person name="Ettema T.J."/>
        </authorList>
    </citation>
    <scope>NUCLEOTIDE SEQUENCE</scope>
</reference>
<dbReference type="AlphaFoldDB" id="A0A0F9LSN9"/>
<evidence type="ECO:0000313" key="2">
    <source>
        <dbReference type="EMBL" id="KKM67375.1"/>
    </source>
</evidence>
<keyword evidence="1" id="KW-0472">Membrane</keyword>
<accession>A0A0F9LSN9</accession>
<proteinExistence type="predicted"/>
<protein>
    <submittedName>
        <fullName evidence="2">Uncharacterized protein</fullName>
    </submittedName>
</protein>
<evidence type="ECO:0000256" key="1">
    <source>
        <dbReference type="SAM" id="Phobius"/>
    </source>
</evidence>